<feature type="transmembrane region" description="Helical" evidence="1">
    <location>
        <begin position="416"/>
        <end position="440"/>
    </location>
</feature>
<dbReference type="EMBL" id="JBJIAA010000026">
    <property type="protein sequence ID" value="MFL0253119.1"/>
    <property type="molecule type" value="Genomic_DNA"/>
</dbReference>
<proteinExistence type="predicted"/>
<keyword evidence="3" id="KW-1185">Reference proteome</keyword>
<dbReference type="Proteomes" id="UP001623592">
    <property type="component" value="Unassembled WGS sequence"/>
</dbReference>
<keyword evidence="1" id="KW-0812">Transmembrane</keyword>
<organism evidence="2 3">
    <name type="scientific">Clostridium neuense</name>
    <dbReference type="NCBI Taxonomy" id="1728934"/>
    <lineage>
        <taxon>Bacteria</taxon>
        <taxon>Bacillati</taxon>
        <taxon>Bacillota</taxon>
        <taxon>Clostridia</taxon>
        <taxon>Eubacteriales</taxon>
        <taxon>Clostridiaceae</taxon>
        <taxon>Clostridium</taxon>
    </lineage>
</organism>
<feature type="transmembrane region" description="Helical" evidence="1">
    <location>
        <begin position="372"/>
        <end position="395"/>
    </location>
</feature>
<feature type="transmembrane region" description="Helical" evidence="1">
    <location>
        <begin position="519"/>
        <end position="539"/>
    </location>
</feature>
<reference evidence="2 3" key="1">
    <citation type="submission" date="2024-11" db="EMBL/GenBank/DDBJ databases">
        <authorList>
            <person name="Heng Y.C."/>
            <person name="Lim A.C.H."/>
            <person name="Lee J.K.Y."/>
            <person name="Kittelmann S."/>
        </authorList>
    </citation>
    <scope>NUCLEOTIDE SEQUENCE [LARGE SCALE GENOMIC DNA]</scope>
    <source>
        <strain evidence="2 3">WILCCON 0114</strain>
    </source>
</reference>
<feature type="transmembrane region" description="Helical" evidence="1">
    <location>
        <begin position="76"/>
        <end position="97"/>
    </location>
</feature>
<name>A0ABW8TKU7_9CLOT</name>
<feature type="transmembrane region" description="Helical" evidence="1">
    <location>
        <begin position="446"/>
        <end position="470"/>
    </location>
</feature>
<feature type="transmembrane region" description="Helical" evidence="1">
    <location>
        <begin position="325"/>
        <end position="347"/>
    </location>
</feature>
<keyword evidence="1" id="KW-1133">Transmembrane helix</keyword>
<comment type="caution">
    <text evidence="2">The sequence shown here is derived from an EMBL/GenBank/DDBJ whole genome shotgun (WGS) entry which is preliminary data.</text>
</comment>
<evidence type="ECO:0000256" key="1">
    <source>
        <dbReference type="SAM" id="Phobius"/>
    </source>
</evidence>
<feature type="transmembrane region" description="Helical" evidence="1">
    <location>
        <begin position="252"/>
        <end position="277"/>
    </location>
</feature>
<feature type="transmembrane region" description="Helical" evidence="1">
    <location>
        <begin position="118"/>
        <end position="142"/>
    </location>
</feature>
<feature type="transmembrane region" description="Helical" evidence="1">
    <location>
        <begin position="490"/>
        <end position="513"/>
    </location>
</feature>
<dbReference type="RefSeq" id="WP_406789784.1">
    <property type="nucleotide sequence ID" value="NZ_JBJIAA010000026.1"/>
</dbReference>
<keyword evidence="1" id="KW-0472">Membrane</keyword>
<dbReference type="Pfam" id="PF16949">
    <property type="entry name" value="ABC_tran_2"/>
    <property type="match status" value="1"/>
</dbReference>
<accession>A0ABW8TKU7</accession>
<dbReference type="InterPro" id="IPR031599">
    <property type="entry name" value="ABC_tran_2"/>
</dbReference>
<feature type="transmembrane region" description="Helical" evidence="1">
    <location>
        <begin position="188"/>
        <end position="208"/>
    </location>
</feature>
<gene>
    <name evidence="2" type="ORF">ACJDT4_22190</name>
</gene>
<feature type="transmembrane region" description="Helical" evidence="1">
    <location>
        <begin position="148"/>
        <end position="176"/>
    </location>
</feature>
<evidence type="ECO:0000313" key="3">
    <source>
        <dbReference type="Proteomes" id="UP001623592"/>
    </source>
</evidence>
<evidence type="ECO:0000313" key="2">
    <source>
        <dbReference type="EMBL" id="MFL0253119.1"/>
    </source>
</evidence>
<protein>
    <submittedName>
        <fullName evidence="2">ABC transporter permease subunit</fullName>
    </submittedName>
</protein>
<sequence length="552" mass="60776">MKTNKFFVLTKYLMMGSDMRGGRKKKGLSDNSIYRTIMAIILFLLLACSVGALDLPIYESLKMINMQSLLLVLNYSLVAFVIFFFGVFYVMNIFYFSKDIDYLLPLPVKPETIIASKFVVTLLYEYFIAGIILVPCTIIYGINSSANPLFYVYSVILIIFLPVLPLCIALLLSILVMPLINLSKNKDLFKIIGGILALVFAFGFNIVANMGARNAGQMSNSLKNLSNSVGSIFPGGKIAAAALINSGSFYGFLQLVIFVLINILSFVIILVLSNALYFKGVVGLSESGSKRKAMNEAELSKAVARRSVVMSYTIKELKLLFRTPAYFINCVIIVLIWPLVIIMPMFFSSHQNNGPSKDQLISLFASSSNYPIIIAAAAAFGVFVGCMNVVTCTSISREGDNFFVMKYIPVPYKQQITAKILSGVAIALVGQILLVITAAIIMKMPIYMSILCIIIGLAGMFLSATIGILIDIMMPKLEWDNEQKAVKQNLNVLFAVIPALIVGVITVAAIVIVRPNFAITFMVLLVIYVVIDFVVYKAVCEKGTDILKDFEN</sequence>